<dbReference type="EMBL" id="CAKXAJ010025798">
    <property type="protein sequence ID" value="CAH2244071.1"/>
    <property type="molecule type" value="Genomic_DNA"/>
</dbReference>
<gene>
    <name evidence="1" type="primary">jg18133</name>
    <name evidence="1" type="ORF">PAEG_LOCUS20078</name>
</gene>
<name>A0A8S4S216_9NEOP</name>
<organism evidence="1 2">
    <name type="scientific">Pararge aegeria aegeria</name>
    <dbReference type="NCBI Taxonomy" id="348720"/>
    <lineage>
        <taxon>Eukaryota</taxon>
        <taxon>Metazoa</taxon>
        <taxon>Ecdysozoa</taxon>
        <taxon>Arthropoda</taxon>
        <taxon>Hexapoda</taxon>
        <taxon>Insecta</taxon>
        <taxon>Pterygota</taxon>
        <taxon>Neoptera</taxon>
        <taxon>Endopterygota</taxon>
        <taxon>Lepidoptera</taxon>
        <taxon>Glossata</taxon>
        <taxon>Ditrysia</taxon>
        <taxon>Papilionoidea</taxon>
        <taxon>Nymphalidae</taxon>
        <taxon>Satyrinae</taxon>
        <taxon>Satyrini</taxon>
        <taxon>Parargina</taxon>
        <taxon>Pararge</taxon>
    </lineage>
</organism>
<dbReference type="Proteomes" id="UP000838756">
    <property type="component" value="Unassembled WGS sequence"/>
</dbReference>
<accession>A0A8S4S216</accession>
<evidence type="ECO:0000313" key="2">
    <source>
        <dbReference type="Proteomes" id="UP000838756"/>
    </source>
</evidence>
<evidence type="ECO:0000313" key="1">
    <source>
        <dbReference type="EMBL" id="CAH2244071.1"/>
    </source>
</evidence>
<proteinExistence type="predicted"/>
<reference evidence="1" key="1">
    <citation type="submission" date="2022-03" db="EMBL/GenBank/DDBJ databases">
        <authorList>
            <person name="Lindestad O."/>
        </authorList>
    </citation>
    <scope>NUCLEOTIDE SEQUENCE</scope>
</reference>
<keyword evidence="2" id="KW-1185">Reference proteome</keyword>
<protein>
    <submittedName>
        <fullName evidence="1">Jg18133 protein</fullName>
    </submittedName>
</protein>
<dbReference type="AlphaFoldDB" id="A0A8S4S216"/>
<comment type="caution">
    <text evidence="1">The sequence shown here is derived from an EMBL/GenBank/DDBJ whole genome shotgun (WGS) entry which is preliminary data.</text>
</comment>
<sequence>MGGAPSSALGHPTPVNAALVEPTKWTDDIRRLWTLEWYKPMDLGIRYKRPISSTVFCTLLEELISP</sequence>